<sequence>MKLAHAFRKNPADAHGASLDVRLEPHFNHVDVGTLLTSCAWRARSWVASKGLYRAGR</sequence>
<protein>
    <submittedName>
        <fullName evidence="1">Uncharacterized protein</fullName>
    </submittedName>
</protein>
<dbReference type="AlphaFoldDB" id="A0A1H4FBS9"/>
<keyword evidence="2" id="KW-1185">Reference proteome</keyword>
<proteinExistence type="predicted"/>
<dbReference type="Proteomes" id="UP000198638">
    <property type="component" value="Unassembled WGS sequence"/>
</dbReference>
<gene>
    <name evidence="1" type="ORF">SAMN05192564_104219</name>
</gene>
<dbReference type="EMBL" id="FNRQ01000004">
    <property type="protein sequence ID" value="SEA94188.1"/>
    <property type="molecule type" value="Genomic_DNA"/>
</dbReference>
<evidence type="ECO:0000313" key="2">
    <source>
        <dbReference type="Proteomes" id="UP000198638"/>
    </source>
</evidence>
<evidence type="ECO:0000313" key="1">
    <source>
        <dbReference type="EMBL" id="SEA94188.1"/>
    </source>
</evidence>
<reference evidence="2" key="1">
    <citation type="submission" date="2016-10" db="EMBL/GenBank/DDBJ databases">
        <authorList>
            <person name="Varghese N."/>
            <person name="Submissions S."/>
        </authorList>
    </citation>
    <scope>NUCLEOTIDE SEQUENCE [LARGE SCALE GENOMIC DNA]</scope>
    <source>
        <strain evidence="2">LMG 24000</strain>
    </source>
</reference>
<name>A0A1H4FBS9_9BURK</name>
<organism evidence="1 2">
    <name type="scientific">Paraburkholderia sartisoli</name>
    <dbReference type="NCBI Taxonomy" id="83784"/>
    <lineage>
        <taxon>Bacteria</taxon>
        <taxon>Pseudomonadati</taxon>
        <taxon>Pseudomonadota</taxon>
        <taxon>Betaproteobacteria</taxon>
        <taxon>Burkholderiales</taxon>
        <taxon>Burkholderiaceae</taxon>
        <taxon>Paraburkholderia</taxon>
    </lineage>
</organism>
<dbReference type="STRING" id="83784.SAMN05192564_104219"/>
<accession>A0A1H4FBS9</accession>